<keyword evidence="1" id="KW-0472">Membrane</keyword>
<feature type="domain" description="FecR N-terminal" evidence="3">
    <location>
        <begin position="22"/>
        <end position="62"/>
    </location>
</feature>
<evidence type="ECO:0000259" key="3">
    <source>
        <dbReference type="Pfam" id="PF16220"/>
    </source>
</evidence>
<accession>A0ABT8BML9</accession>
<gene>
    <name evidence="4" type="ORF">QWZ12_17805</name>
</gene>
<dbReference type="InterPro" id="IPR032623">
    <property type="entry name" value="FecR_N"/>
</dbReference>
<dbReference type="InterPro" id="IPR006860">
    <property type="entry name" value="FecR"/>
</dbReference>
<keyword evidence="1" id="KW-0812">Transmembrane</keyword>
<proteinExistence type="predicted"/>
<dbReference type="Pfam" id="PF04773">
    <property type="entry name" value="FecR"/>
    <property type="match status" value="1"/>
</dbReference>
<evidence type="ECO:0000313" key="4">
    <source>
        <dbReference type="EMBL" id="MDN3592451.1"/>
    </source>
</evidence>
<protein>
    <submittedName>
        <fullName evidence="4">FecR family protein</fullName>
    </submittedName>
</protein>
<dbReference type="EMBL" id="JAUFPX010000017">
    <property type="protein sequence ID" value="MDN3592451.1"/>
    <property type="molecule type" value="Genomic_DNA"/>
</dbReference>
<comment type="caution">
    <text evidence="4">The sequence shown here is derived from an EMBL/GenBank/DDBJ whole genome shotgun (WGS) entry which is preliminary data.</text>
</comment>
<keyword evidence="5" id="KW-1185">Reference proteome</keyword>
<name>A0ABT8BML9_9HYPH</name>
<feature type="domain" description="FecR protein" evidence="2">
    <location>
        <begin position="108"/>
        <end position="199"/>
    </location>
</feature>
<feature type="transmembrane region" description="Helical" evidence="1">
    <location>
        <begin position="82"/>
        <end position="101"/>
    </location>
</feature>
<keyword evidence="1" id="KW-1133">Transmembrane helix</keyword>
<dbReference type="PANTHER" id="PTHR30273:SF2">
    <property type="entry name" value="PROTEIN FECR"/>
    <property type="match status" value="1"/>
</dbReference>
<dbReference type="Gene3D" id="3.55.50.30">
    <property type="match status" value="1"/>
</dbReference>
<dbReference type="Pfam" id="PF16220">
    <property type="entry name" value="DUF4880"/>
    <property type="match status" value="1"/>
</dbReference>
<dbReference type="Gene3D" id="2.60.120.1440">
    <property type="match status" value="1"/>
</dbReference>
<sequence length="316" mass="33812">MASGDNIHTPEAEGEDPVYEVAAGWVARLSSPDATIADRDAFEAWRAADPAHAEAYAEMETLWRKLGHVPDRRHRRMTPGGLAGIAVAFVLCAALAFQLGLVDRLRSDIWSGVGDIAHATLADGSRIDLNTDTAIVLHFGEAERGIELLRGEAFFDVVPDPRRPFVVRGAGLSVRAVGTRFFVRADDTQSPAGVVEGSVDVAALGRPVRVSAGEALHRTGATLSVAPADVDRATAWRMGRLVFSGERLSTVLTELDRYRRGSIILLDAAAGERRVTGSFDPHDTDEALDAIASSMGVGITRLSPFLVLVGSPLRRS</sequence>
<dbReference type="PIRSF" id="PIRSF018266">
    <property type="entry name" value="FecR"/>
    <property type="match status" value="1"/>
</dbReference>
<dbReference type="PANTHER" id="PTHR30273">
    <property type="entry name" value="PERIPLASMIC SIGNAL SENSOR AND SIGMA FACTOR ACTIVATOR FECR-RELATED"/>
    <property type="match status" value="1"/>
</dbReference>
<evidence type="ECO:0000259" key="2">
    <source>
        <dbReference type="Pfam" id="PF04773"/>
    </source>
</evidence>
<evidence type="ECO:0000256" key="1">
    <source>
        <dbReference type="SAM" id="Phobius"/>
    </source>
</evidence>
<reference evidence="5" key="1">
    <citation type="journal article" date="2019" name="Int. J. Syst. Evol. Microbiol.">
        <title>The Global Catalogue of Microorganisms (GCM) 10K type strain sequencing project: providing services to taxonomists for standard genome sequencing and annotation.</title>
        <authorList>
            <consortium name="The Broad Institute Genomics Platform"/>
            <consortium name="The Broad Institute Genome Sequencing Center for Infectious Disease"/>
            <person name="Wu L."/>
            <person name="Ma J."/>
        </authorList>
    </citation>
    <scope>NUCLEOTIDE SEQUENCE [LARGE SCALE GENOMIC DNA]</scope>
    <source>
        <strain evidence="5">CECT 7069</strain>
    </source>
</reference>
<dbReference type="RefSeq" id="WP_238227482.1">
    <property type="nucleotide sequence ID" value="NZ_BPQD01000028.1"/>
</dbReference>
<dbReference type="InterPro" id="IPR012373">
    <property type="entry name" value="Ferrdict_sens_TM"/>
</dbReference>
<organism evidence="4 5">
    <name type="scientific">Methylobacterium adhaesivum</name>
    <dbReference type="NCBI Taxonomy" id="333297"/>
    <lineage>
        <taxon>Bacteria</taxon>
        <taxon>Pseudomonadati</taxon>
        <taxon>Pseudomonadota</taxon>
        <taxon>Alphaproteobacteria</taxon>
        <taxon>Hyphomicrobiales</taxon>
        <taxon>Methylobacteriaceae</taxon>
        <taxon>Methylobacterium</taxon>
    </lineage>
</organism>
<evidence type="ECO:0000313" key="5">
    <source>
        <dbReference type="Proteomes" id="UP001224644"/>
    </source>
</evidence>
<dbReference type="Proteomes" id="UP001224644">
    <property type="component" value="Unassembled WGS sequence"/>
</dbReference>